<keyword evidence="5 8" id="KW-0812">Transmembrane</keyword>
<keyword evidence="7 8" id="KW-0472">Membrane</keyword>
<keyword evidence="11" id="KW-1185">Reference proteome</keyword>
<gene>
    <name evidence="10" type="ORF">BMG03_05030</name>
</gene>
<dbReference type="RefSeq" id="WP_075777159.1">
    <property type="nucleotide sequence ID" value="NZ_CP019437.1"/>
</dbReference>
<comment type="similarity">
    <text evidence="2">Belongs to the CitM (TC 2.A.11) transporter family.</text>
</comment>
<organism evidence="10 11">
    <name type="scientific">Thioclava nitratireducens</name>
    <dbReference type="NCBI Taxonomy" id="1915078"/>
    <lineage>
        <taxon>Bacteria</taxon>
        <taxon>Pseudomonadati</taxon>
        <taxon>Pseudomonadota</taxon>
        <taxon>Alphaproteobacteria</taxon>
        <taxon>Rhodobacterales</taxon>
        <taxon>Paracoccaceae</taxon>
        <taxon>Thioclava</taxon>
    </lineage>
</organism>
<feature type="transmembrane region" description="Helical" evidence="8">
    <location>
        <begin position="360"/>
        <end position="379"/>
    </location>
</feature>
<feature type="transmembrane region" description="Helical" evidence="8">
    <location>
        <begin position="98"/>
        <end position="124"/>
    </location>
</feature>
<evidence type="ECO:0000256" key="5">
    <source>
        <dbReference type="ARBA" id="ARBA00022692"/>
    </source>
</evidence>
<accession>A0ABN4XAW0</accession>
<evidence type="ECO:0000256" key="3">
    <source>
        <dbReference type="ARBA" id="ARBA00022448"/>
    </source>
</evidence>
<dbReference type="Proteomes" id="UP000185622">
    <property type="component" value="Chromosome"/>
</dbReference>
<evidence type="ECO:0000313" key="10">
    <source>
        <dbReference type="EMBL" id="AQS47234.1"/>
    </source>
</evidence>
<evidence type="ECO:0000256" key="2">
    <source>
        <dbReference type="ARBA" id="ARBA00009843"/>
    </source>
</evidence>
<dbReference type="InterPro" id="IPR004680">
    <property type="entry name" value="Cit_transptr-like_dom"/>
</dbReference>
<dbReference type="InterPro" id="IPR000802">
    <property type="entry name" value="Arsenical_pump_ArsB"/>
</dbReference>
<keyword evidence="6 8" id="KW-1133">Transmembrane helix</keyword>
<evidence type="ECO:0000259" key="9">
    <source>
        <dbReference type="Pfam" id="PF03600"/>
    </source>
</evidence>
<evidence type="ECO:0000256" key="6">
    <source>
        <dbReference type="ARBA" id="ARBA00022989"/>
    </source>
</evidence>
<evidence type="ECO:0000256" key="8">
    <source>
        <dbReference type="SAM" id="Phobius"/>
    </source>
</evidence>
<proteinExistence type="inferred from homology"/>
<protein>
    <submittedName>
        <fullName evidence="10">Arsenic transporter</fullName>
    </submittedName>
</protein>
<keyword evidence="4" id="KW-1003">Cell membrane</keyword>
<feature type="transmembrane region" description="Helical" evidence="8">
    <location>
        <begin position="217"/>
        <end position="235"/>
    </location>
</feature>
<feature type="transmembrane region" description="Helical" evidence="8">
    <location>
        <begin position="271"/>
        <end position="289"/>
    </location>
</feature>
<feature type="transmembrane region" description="Helical" evidence="8">
    <location>
        <begin position="391"/>
        <end position="411"/>
    </location>
</feature>
<feature type="transmembrane region" description="Helical" evidence="8">
    <location>
        <begin position="241"/>
        <end position="259"/>
    </location>
</feature>
<feature type="transmembrane region" description="Helical" evidence="8">
    <location>
        <begin position="25"/>
        <end position="46"/>
    </location>
</feature>
<feature type="transmembrane region" description="Helical" evidence="8">
    <location>
        <begin position="175"/>
        <end position="196"/>
    </location>
</feature>
<sequence>MVEFIGLCIAALATAGVILRPFGWADWIFAVSGAAAVVLLGALPLSDALHAIGEGREVYFFLLGMMLLAEVAGREGLFDHLAARAVQAAAGSARRLFFILYLVGAGVTVFLSNDTTVVVLTPAVLAVTRHARVPPLPYLFTCAIVANAASFVLPISNPANLVIFHGAMPPLGDWLARLALPALAAIVVSYLSLRWAMRHDLDTEPTTTDVPTLSRGGWIAATGLSLSAVALVTVSSWGGGLGLATLSAGVAVALAVALSTRRSPLPLLRHLTWGVLPLVAGLFVLVAMLDRAGALSTLGQWLGQMSATSPRATAGLSGTAVGIASNLANNLPVGLAAAAAAAAGELGDLMRDCLMIGVDLGPNLSVTGSLATLLWLATLRRSGLHVSAAQFLGVGLKVMPPALILALLIRLCLPG</sequence>
<feature type="transmembrane region" description="Helical" evidence="8">
    <location>
        <begin position="136"/>
        <end position="155"/>
    </location>
</feature>
<dbReference type="PRINTS" id="PR00758">
    <property type="entry name" value="ARSENICPUMP"/>
</dbReference>
<evidence type="ECO:0000313" key="11">
    <source>
        <dbReference type="Proteomes" id="UP000185622"/>
    </source>
</evidence>
<dbReference type="PANTHER" id="PTHR43302:SF5">
    <property type="entry name" value="TRANSPORTER ARSB-RELATED"/>
    <property type="match status" value="1"/>
</dbReference>
<evidence type="ECO:0000256" key="4">
    <source>
        <dbReference type="ARBA" id="ARBA00022475"/>
    </source>
</evidence>
<dbReference type="Pfam" id="PF03600">
    <property type="entry name" value="CitMHS"/>
    <property type="match status" value="1"/>
</dbReference>
<name>A0ABN4XAW0_9RHOB</name>
<dbReference type="EMBL" id="CP019437">
    <property type="protein sequence ID" value="AQS47234.1"/>
    <property type="molecule type" value="Genomic_DNA"/>
</dbReference>
<dbReference type="PANTHER" id="PTHR43302">
    <property type="entry name" value="TRANSPORTER ARSB-RELATED"/>
    <property type="match status" value="1"/>
</dbReference>
<comment type="subcellular location">
    <subcellularLocation>
        <location evidence="1">Cell membrane</location>
        <topology evidence="1">Multi-pass membrane protein</topology>
    </subcellularLocation>
</comment>
<feature type="domain" description="Citrate transporter-like" evidence="9">
    <location>
        <begin position="27"/>
        <end position="342"/>
    </location>
</feature>
<evidence type="ECO:0000256" key="7">
    <source>
        <dbReference type="ARBA" id="ARBA00023136"/>
    </source>
</evidence>
<reference evidence="10 11" key="1">
    <citation type="submission" date="2017-01" db="EMBL/GenBank/DDBJ databases">
        <title>The complete genome sequence of a sulfur-oxidizing marine bacterium Thioclava sp. 25B10_4T.</title>
        <authorList>
            <person name="Liu Y."/>
            <person name="Lai Q."/>
            <person name="Shao Z."/>
        </authorList>
    </citation>
    <scope>NUCLEOTIDE SEQUENCE [LARGE SCALE GENOMIC DNA]</scope>
    <source>
        <strain evidence="10 11">25B10_4</strain>
    </source>
</reference>
<keyword evidence="3" id="KW-0813">Transport</keyword>
<evidence type="ECO:0000256" key="1">
    <source>
        <dbReference type="ARBA" id="ARBA00004651"/>
    </source>
</evidence>
<feature type="transmembrane region" description="Helical" evidence="8">
    <location>
        <begin position="58"/>
        <end position="78"/>
    </location>
</feature>